<protein>
    <submittedName>
        <fullName evidence="1">Uncharacterized protein</fullName>
    </submittedName>
</protein>
<reference evidence="1" key="1">
    <citation type="submission" date="2022-09" db="EMBL/GenBank/DDBJ databases">
        <title>Intensive care unit water sources are persistently colonized with multi-drug resistant bacteria and are the site of extensive horizontal gene transfer of antibiotic resistance genes.</title>
        <authorList>
            <person name="Diorio-Toth L."/>
        </authorList>
    </citation>
    <scope>NUCLEOTIDE SEQUENCE</scope>
    <source>
        <strain evidence="1">GD04005</strain>
    </source>
</reference>
<name>A0AA42LB64_9GAMM</name>
<gene>
    <name evidence="1" type="ORF">N7644_08950</name>
</gene>
<dbReference type="AlphaFoldDB" id="A0AA42LB64"/>
<dbReference type="RefSeq" id="WP_279695128.1">
    <property type="nucleotide sequence ID" value="NZ_JAOEEO010000001.1"/>
</dbReference>
<evidence type="ECO:0000313" key="2">
    <source>
        <dbReference type="Proteomes" id="UP001159329"/>
    </source>
</evidence>
<sequence length="159" mass="18844">MPQYLRLADNLYNVLEQKQLFTYDSQELVNFIFRELRRILKDTDLKLLVNFIDMEKGLIKSQEGDSVFDLSLIPNYKNKGEFILWLAGFIEKITEGGVKKLPPLYKNIPEDFTFTFKEIQTLRQVEEQEIFSNNNISQAQEEIIAYFNSVEFKKNNRNM</sequence>
<comment type="caution">
    <text evidence="1">The sequence shown here is derived from an EMBL/GenBank/DDBJ whole genome shotgun (WGS) entry which is preliminary data.</text>
</comment>
<proteinExistence type="predicted"/>
<organism evidence="1 2">
    <name type="scientific">Acinetobacter courvalinii</name>
    <dbReference type="NCBI Taxonomy" id="280147"/>
    <lineage>
        <taxon>Bacteria</taxon>
        <taxon>Pseudomonadati</taxon>
        <taxon>Pseudomonadota</taxon>
        <taxon>Gammaproteobacteria</taxon>
        <taxon>Moraxellales</taxon>
        <taxon>Moraxellaceae</taxon>
        <taxon>Acinetobacter</taxon>
    </lineage>
</organism>
<dbReference type="EMBL" id="JAOEEO010000001">
    <property type="protein sequence ID" value="MDH0563816.1"/>
    <property type="molecule type" value="Genomic_DNA"/>
</dbReference>
<dbReference type="Proteomes" id="UP001159329">
    <property type="component" value="Unassembled WGS sequence"/>
</dbReference>
<evidence type="ECO:0000313" key="1">
    <source>
        <dbReference type="EMBL" id="MDH0563816.1"/>
    </source>
</evidence>
<accession>A0AA42LB64</accession>